<evidence type="ECO:0000313" key="2">
    <source>
        <dbReference type="Proteomes" id="UP000077875"/>
    </source>
</evidence>
<proteinExistence type="predicted"/>
<name>A0A172YFI5_9GAMM</name>
<keyword evidence="2" id="KW-1185">Reference proteome</keyword>
<gene>
    <name evidence="1" type="ORF">A5892_11610</name>
</gene>
<sequence length="167" mass="18800">MTGSTLLNDYRRWQRFQEQDRLGREHGAAVRKLEGSGAMASKLAEAYRSMAGRAAAEGACYRTLFEREQEDGSTLACEGWLFIRRVISEGGTTRVRATMLESFTLEHGRIPPGERPAYSITLELFDQISIQRGMAMSSRVDRQDAAGDIRFVTFVDAVQNYKAHMQV</sequence>
<dbReference type="Proteomes" id="UP000077875">
    <property type="component" value="Chromosome"/>
</dbReference>
<reference evidence="1 2" key="1">
    <citation type="submission" date="2016-04" db="EMBL/GenBank/DDBJ databases">
        <title>Complete Genome Sequence of Halotalea alkalilenta IHB B 13600.</title>
        <authorList>
            <person name="Swarnkar M.K."/>
            <person name="Sharma A."/>
            <person name="Kaushal K."/>
            <person name="Soni R."/>
            <person name="Rana S."/>
            <person name="Singh A.K."/>
            <person name="Gulati A."/>
        </authorList>
    </citation>
    <scope>NUCLEOTIDE SEQUENCE [LARGE SCALE GENOMIC DNA]</scope>
    <source>
        <strain evidence="1 2">IHB B 13600</strain>
    </source>
</reference>
<evidence type="ECO:0000313" key="1">
    <source>
        <dbReference type="EMBL" id="ANF58030.1"/>
    </source>
</evidence>
<organism evidence="1 2">
    <name type="scientific">Halotalea alkalilenta</name>
    <dbReference type="NCBI Taxonomy" id="376489"/>
    <lineage>
        <taxon>Bacteria</taxon>
        <taxon>Pseudomonadati</taxon>
        <taxon>Pseudomonadota</taxon>
        <taxon>Gammaproteobacteria</taxon>
        <taxon>Oceanospirillales</taxon>
        <taxon>Halomonadaceae</taxon>
        <taxon>Halotalea</taxon>
    </lineage>
</organism>
<dbReference type="STRING" id="376489.A5892_11610"/>
<accession>A0A172YFI5</accession>
<dbReference type="RefSeq" id="WP_064122937.1">
    <property type="nucleotide sequence ID" value="NZ_CP015243.1"/>
</dbReference>
<dbReference type="AlphaFoldDB" id="A0A172YFI5"/>
<protein>
    <submittedName>
        <fullName evidence="1">Uncharacterized protein</fullName>
    </submittedName>
</protein>
<dbReference type="EMBL" id="CP015243">
    <property type="protein sequence ID" value="ANF58030.1"/>
    <property type="molecule type" value="Genomic_DNA"/>
</dbReference>
<dbReference type="KEGG" id="haa:A5892_11610"/>